<dbReference type="PANTHER" id="PTHR43421:SF1">
    <property type="entry name" value="METALLOPROTEASE PMBA"/>
    <property type="match status" value="1"/>
</dbReference>
<dbReference type="Pfam" id="PF01523">
    <property type="entry name" value="PmbA_TldD_1st"/>
    <property type="match status" value="1"/>
</dbReference>
<dbReference type="GO" id="GO:0006508">
    <property type="term" value="P:proteolysis"/>
    <property type="evidence" value="ECO:0007669"/>
    <property type="project" value="InterPro"/>
</dbReference>
<name>A0A8J6Y008_9BACT</name>
<dbReference type="InterPro" id="IPR002510">
    <property type="entry name" value="Metalloprtase-TldD/E_N"/>
</dbReference>
<dbReference type="AlphaFoldDB" id="A0A8J6Y008"/>
<dbReference type="GO" id="GO:0005829">
    <property type="term" value="C:cytosol"/>
    <property type="evidence" value="ECO:0007669"/>
    <property type="project" value="TreeGrafter"/>
</dbReference>
<comment type="similarity">
    <text evidence="1">Belongs to the peptidase U62 family.</text>
</comment>
<dbReference type="SUPFAM" id="SSF111283">
    <property type="entry name" value="Putative modulator of DNA gyrase, PmbA/TldD"/>
    <property type="match status" value="1"/>
</dbReference>
<dbReference type="GO" id="GO:0008237">
    <property type="term" value="F:metallopeptidase activity"/>
    <property type="evidence" value="ECO:0007669"/>
    <property type="project" value="InterPro"/>
</dbReference>
<reference evidence="4 5" key="1">
    <citation type="submission" date="2020-08" db="EMBL/GenBank/DDBJ databases">
        <title>Acidobacteriota in marine sediments use diverse sulfur dissimilation pathways.</title>
        <authorList>
            <person name="Wasmund K."/>
        </authorList>
    </citation>
    <scope>NUCLEOTIDE SEQUENCE [LARGE SCALE GENOMIC DNA]</scope>
    <source>
        <strain evidence="4">MAG AM3-A</strain>
    </source>
</reference>
<organism evidence="4 5">
    <name type="scientific">Candidatus Sulfomarinibacter kjeldsenii</name>
    <dbReference type="NCBI Taxonomy" id="2885994"/>
    <lineage>
        <taxon>Bacteria</taxon>
        <taxon>Pseudomonadati</taxon>
        <taxon>Acidobacteriota</taxon>
        <taxon>Thermoanaerobaculia</taxon>
        <taxon>Thermoanaerobaculales</taxon>
        <taxon>Candidatus Sulfomarinibacteraceae</taxon>
        <taxon>Candidatus Sulfomarinibacter</taxon>
    </lineage>
</organism>
<gene>
    <name evidence="4" type="ORF">IFJ97_02390</name>
</gene>
<dbReference type="Proteomes" id="UP000598633">
    <property type="component" value="Unassembled WGS sequence"/>
</dbReference>
<accession>A0A8J6Y008</accession>
<dbReference type="Pfam" id="PF19289">
    <property type="entry name" value="PmbA_TldD_3rd"/>
    <property type="match status" value="1"/>
</dbReference>
<dbReference type="InterPro" id="IPR035068">
    <property type="entry name" value="TldD/PmbA_N"/>
</dbReference>
<proteinExistence type="inferred from homology"/>
<protein>
    <recommendedName>
        <fullName evidence="6">TldD/PmbA family protein</fullName>
    </recommendedName>
</protein>
<sequence>MRAHDYLDRLNAAADAARTELENQPTGRWEFFAKASFSREVGVTPGNPLDVINVEETGVAVRSVRDGRSGFAAASGLEGEAPRRAVEGALGNEMPTPFDPLPPPRVLGTSKVRVPRPLPPTGWSGHVGEELARVLAGATGSHARLRRTIIQEGAFAWILANGDGWVARHEDTSTALLAEVEIEGERSGVWRDWVHIPDPETFDIEAAAAQVSDRALLTRSRIATDSGLRDLILHPEVTAELLAAIAQLFYVTSDEDDLLVEIVDREGRLAAPALTLVDDRTDPNAPITGPCDGEGLPARRTLLVDEGVPRYRLASHRDAVRYSEASRGGALRLSYRDYPETGIANLQVATGSGVAATELLGSADHALYLLRPLAPIGFEPSSDTYRIIASGVWLDGHKVRGWHPVVELRGSLGRLLRRIEAVGTDLRWFQTSRGFVGAPSLLVRRQPVIG</sequence>
<evidence type="ECO:0008006" key="6">
    <source>
        <dbReference type="Google" id="ProtNLM"/>
    </source>
</evidence>
<evidence type="ECO:0000313" key="5">
    <source>
        <dbReference type="Proteomes" id="UP000598633"/>
    </source>
</evidence>
<evidence type="ECO:0000259" key="2">
    <source>
        <dbReference type="Pfam" id="PF01523"/>
    </source>
</evidence>
<dbReference type="InterPro" id="IPR036059">
    <property type="entry name" value="TldD/PmbA_sf"/>
</dbReference>
<dbReference type="PANTHER" id="PTHR43421">
    <property type="entry name" value="METALLOPROTEASE PMBA"/>
    <property type="match status" value="1"/>
</dbReference>
<feature type="domain" description="Metalloprotease TldD/E N-terminal" evidence="2">
    <location>
        <begin position="30"/>
        <end position="90"/>
    </location>
</feature>
<feature type="domain" description="Metalloprotease TldD/E C-terminal" evidence="3">
    <location>
        <begin position="230"/>
        <end position="447"/>
    </location>
</feature>
<dbReference type="InterPro" id="IPR047657">
    <property type="entry name" value="PmbA"/>
</dbReference>
<evidence type="ECO:0000256" key="1">
    <source>
        <dbReference type="ARBA" id="ARBA00005836"/>
    </source>
</evidence>
<comment type="caution">
    <text evidence="4">The sequence shown here is derived from an EMBL/GenBank/DDBJ whole genome shotgun (WGS) entry which is preliminary data.</text>
</comment>
<dbReference type="EMBL" id="JACXWA010000040">
    <property type="protein sequence ID" value="MBD3870191.1"/>
    <property type="molecule type" value="Genomic_DNA"/>
</dbReference>
<evidence type="ECO:0000313" key="4">
    <source>
        <dbReference type="EMBL" id="MBD3870191.1"/>
    </source>
</evidence>
<dbReference type="InterPro" id="IPR045569">
    <property type="entry name" value="Metalloprtase-TldD/E_C"/>
</dbReference>
<evidence type="ECO:0000259" key="3">
    <source>
        <dbReference type="Pfam" id="PF19289"/>
    </source>
</evidence>
<dbReference type="Gene3D" id="3.30.2290.10">
    <property type="entry name" value="PmbA/TldD superfamily"/>
    <property type="match status" value="1"/>
</dbReference>